<dbReference type="PANTHER" id="PTHR35910">
    <property type="entry name" value="2EXR DOMAIN-CONTAINING PROTEIN"/>
    <property type="match status" value="1"/>
</dbReference>
<comment type="caution">
    <text evidence="3">The sequence shown here is derived from an EMBL/GenBank/DDBJ whole genome shotgun (WGS) entry which is preliminary data.</text>
</comment>
<dbReference type="KEGG" id="sapo:SAPIO_CDS0505"/>
<dbReference type="Pfam" id="PF20150">
    <property type="entry name" value="2EXR"/>
    <property type="match status" value="1"/>
</dbReference>
<dbReference type="OrthoDB" id="3596450at2759"/>
<feature type="domain" description="2EXR" evidence="2">
    <location>
        <begin position="33"/>
        <end position="152"/>
    </location>
</feature>
<feature type="compositionally biased region" description="Basic and acidic residues" evidence="1">
    <location>
        <begin position="338"/>
        <end position="348"/>
    </location>
</feature>
<dbReference type="PANTHER" id="PTHR35910:SF1">
    <property type="entry name" value="2EXR DOMAIN-CONTAINING PROTEIN"/>
    <property type="match status" value="1"/>
</dbReference>
<organism evidence="3 4">
    <name type="scientific">Pseudallescheria apiosperma</name>
    <name type="common">Scedosporium apiospermum</name>
    <dbReference type="NCBI Taxonomy" id="563466"/>
    <lineage>
        <taxon>Eukaryota</taxon>
        <taxon>Fungi</taxon>
        <taxon>Dikarya</taxon>
        <taxon>Ascomycota</taxon>
        <taxon>Pezizomycotina</taxon>
        <taxon>Sordariomycetes</taxon>
        <taxon>Hypocreomycetidae</taxon>
        <taxon>Microascales</taxon>
        <taxon>Microascaceae</taxon>
        <taxon>Scedosporium</taxon>
    </lineage>
</organism>
<gene>
    <name evidence="3" type="ORF">SAPIO_CDS0505</name>
</gene>
<reference evidence="3 4" key="1">
    <citation type="journal article" date="2014" name="Genome Announc.">
        <title>Draft genome sequence of the pathogenic fungus Scedosporium apiospermum.</title>
        <authorList>
            <person name="Vandeputte P."/>
            <person name="Ghamrawi S."/>
            <person name="Rechenmann M."/>
            <person name="Iltis A."/>
            <person name="Giraud S."/>
            <person name="Fleury M."/>
            <person name="Thornton C."/>
            <person name="Delhaes L."/>
            <person name="Meyer W."/>
            <person name="Papon N."/>
            <person name="Bouchara J.P."/>
        </authorList>
    </citation>
    <scope>NUCLEOTIDE SEQUENCE [LARGE SCALE GENOMIC DNA]</scope>
    <source>
        <strain evidence="3 4">IHEM 14462</strain>
    </source>
</reference>
<evidence type="ECO:0000313" key="4">
    <source>
        <dbReference type="Proteomes" id="UP000028545"/>
    </source>
</evidence>
<evidence type="ECO:0000259" key="2">
    <source>
        <dbReference type="Pfam" id="PF20150"/>
    </source>
</evidence>
<dbReference type="GeneID" id="27718657"/>
<dbReference type="InterPro" id="IPR045518">
    <property type="entry name" value="2EXR"/>
</dbReference>
<evidence type="ECO:0000256" key="1">
    <source>
        <dbReference type="SAM" id="MobiDB-lite"/>
    </source>
</evidence>
<feature type="compositionally biased region" description="Acidic residues" evidence="1">
    <location>
        <begin position="358"/>
        <end position="367"/>
    </location>
</feature>
<keyword evidence="4" id="KW-1185">Reference proteome</keyword>
<dbReference type="VEuPathDB" id="FungiDB:SAPIO_CDS0505"/>
<dbReference type="Proteomes" id="UP000028545">
    <property type="component" value="Unassembled WGS sequence"/>
</dbReference>
<feature type="region of interest" description="Disordered" evidence="1">
    <location>
        <begin position="318"/>
        <end position="399"/>
    </location>
</feature>
<name>A0A084GH56_PSEDA</name>
<dbReference type="HOGENOM" id="CLU_586824_0_0_1"/>
<protein>
    <recommendedName>
        <fullName evidence="2">2EXR domain-containing protein</fullName>
    </recommendedName>
</protein>
<dbReference type="AlphaFoldDB" id="A0A084GH56"/>
<proteinExistence type="predicted"/>
<dbReference type="RefSeq" id="XP_016646467.1">
    <property type="nucleotide sequence ID" value="XM_016783267.1"/>
</dbReference>
<evidence type="ECO:0000313" key="3">
    <source>
        <dbReference type="EMBL" id="KEZ46668.1"/>
    </source>
</evidence>
<accession>A0A084GH56</accession>
<sequence>MAPVICPDEPRHTDECSNTLSKNKAQSKPLDQFHYFPRLPPELRIIIWGMALRPCGIRGVHYFSLFNSSKEHPLWDLSIANRWLSKSGKVYGELLGNLLNTEHRIPAPRVVAHGDPSQPQPQHSWFKGNPSLYAWDAGLFNACRESRRILATESLKRSRLNWDGWVIEGRHDEGGKIMPLRGHSYHDLHCFQFDRGLVEASKYLRWSVLLSQLPFNHLSLCPSNIAFEFDPTWLVSLPDGGDLVNYLRNEPSPRGLVARLLDAWHHNEVPSYIQIWLIDRSIRVSEEIEARMRYHPRTAFSDLRETIMSQDYKGYNRLPWDAPVQPSDTTQPAGPPESEGRERPKWHQEMAAPLQVDWDSEEEQETEEGARPGEETAAEPPTPTAEQLSHRPPANSPKTLRVYPFRMLLVTRRIRAAQSSNIDKQPKQRRPMVKYQNPLDPLRNSFRGGADVGSVDQWKTILGATQ</sequence>
<dbReference type="EMBL" id="JOWA01000022">
    <property type="protein sequence ID" value="KEZ46668.1"/>
    <property type="molecule type" value="Genomic_DNA"/>
</dbReference>